<dbReference type="Gene3D" id="3.40.50.720">
    <property type="entry name" value="NAD(P)-binding Rossmann-like Domain"/>
    <property type="match status" value="1"/>
</dbReference>
<evidence type="ECO:0000313" key="2">
    <source>
        <dbReference type="EMBL" id="BDA80686.1"/>
    </source>
</evidence>
<dbReference type="InterPro" id="IPR036291">
    <property type="entry name" value="NAD(P)-bd_dom_sf"/>
</dbReference>
<dbReference type="Gene3D" id="3.90.180.10">
    <property type="entry name" value="Medium-chain alcohol dehydrogenases, catalytic domain"/>
    <property type="match status" value="1"/>
</dbReference>
<accession>A0ABM7UT09</accession>
<dbReference type="PANTHER" id="PTHR45033">
    <property type="match status" value="1"/>
</dbReference>
<dbReference type="Pfam" id="PF00107">
    <property type="entry name" value="ADH_zinc_N"/>
    <property type="match status" value="1"/>
</dbReference>
<evidence type="ECO:0000259" key="1">
    <source>
        <dbReference type="SMART" id="SM00829"/>
    </source>
</evidence>
<dbReference type="EMBL" id="AP025029">
    <property type="protein sequence ID" value="BDA80686.1"/>
    <property type="molecule type" value="Genomic_DNA"/>
</dbReference>
<gene>
    <name evidence="2" type="primary">adhP_6</name>
    <name evidence="2" type="ORF">LPTSP3_g36160</name>
</gene>
<dbReference type="RefSeq" id="WP_109022260.1">
    <property type="nucleotide sequence ID" value="NZ_AP025029.1"/>
</dbReference>
<dbReference type="Pfam" id="PF08240">
    <property type="entry name" value="ADH_N"/>
    <property type="match status" value="1"/>
</dbReference>
<dbReference type="SUPFAM" id="SSF50129">
    <property type="entry name" value="GroES-like"/>
    <property type="match status" value="1"/>
</dbReference>
<organism evidence="2 3">
    <name type="scientific">Leptospira kobayashii</name>
    <dbReference type="NCBI Taxonomy" id="1917830"/>
    <lineage>
        <taxon>Bacteria</taxon>
        <taxon>Pseudomonadati</taxon>
        <taxon>Spirochaetota</taxon>
        <taxon>Spirochaetia</taxon>
        <taxon>Leptospirales</taxon>
        <taxon>Leptospiraceae</taxon>
        <taxon>Leptospira</taxon>
    </lineage>
</organism>
<sequence length="343" mass="36938">MAIRNRVWEIANSFGLENLRIKDRVVPENIGPNEVLVRLTATSLNYRDYLMAIGQYNPRQKLPLVPCSDGAGVVESVGSNVKKWKTGDRVIPIFAQSWQDGTPNVDSLRSTLGGPNDGCLMEYGVFDAQGLVRTPDHLTDAEAATLGCAGLTAYNAVVTFGGIEPGSTVLTLGTGGVSLFALQFAKMLGAKVIVTSSSDEKLARAKKLGADEGINYSTRSNWERDVRKYTDMKGADLIIEVGGAGTLPKSMMAVRPYGTIALIGVLAGGESNLSLYPILMQGVKVQGVIVGSKADFERMNSAISQNKMKPVVDRSFGWDEVPDAFAYLRSGQHFGKVVIEWQG</sequence>
<reference evidence="2 3" key="1">
    <citation type="submission" date="2021-08" db="EMBL/GenBank/DDBJ databases">
        <title>Complete genome sequence of Leptospira kobayashii strain E30.</title>
        <authorList>
            <person name="Nakao R."/>
            <person name="Nakamura S."/>
            <person name="Masuzawa T."/>
            <person name="Koizumi N."/>
        </authorList>
    </citation>
    <scope>NUCLEOTIDE SEQUENCE [LARGE SCALE GENOMIC DNA]</scope>
    <source>
        <strain evidence="2 3">E30</strain>
    </source>
</reference>
<dbReference type="InterPro" id="IPR011032">
    <property type="entry name" value="GroES-like_sf"/>
</dbReference>
<dbReference type="InterPro" id="IPR013149">
    <property type="entry name" value="ADH-like_C"/>
</dbReference>
<dbReference type="InterPro" id="IPR013154">
    <property type="entry name" value="ADH-like_N"/>
</dbReference>
<dbReference type="InterPro" id="IPR020843">
    <property type="entry name" value="ER"/>
</dbReference>
<protein>
    <submittedName>
        <fullName evidence="2">NADPH:quinone oxidoreductase</fullName>
    </submittedName>
</protein>
<name>A0ABM7UT09_9LEPT</name>
<dbReference type="PANTHER" id="PTHR45033:SF2">
    <property type="entry name" value="ZINC-TYPE ALCOHOL DEHYDROGENASE-LIKE PROTEIN C1773.06C"/>
    <property type="match status" value="1"/>
</dbReference>
<dbReference type="CDD" id="cd08276">
    <property type="entry name" value="MDR7"/>
    <property type="match status" value="1"/>
</dbReference>
<proteinExistence type="predicted"/>
<dbReference type="SMART" id="SM00829">
    <property type="entry name" value="PKS_ER"/>
    <property type="match status" value="1"/>
</dbReference>
<evidence type="ECO:0000313" key="3">
    <source>
        <dbReference type="Proteomes" id="UP000245263"/>
    </source>
</evidence>
<dbReference type="Proteomes" id="UP000245263">
    <property type="component" value="Chromosome 2"/>
</dbReference>
<dbReference type="SUPFAM" id="SSF51735">
    <property type="entry name" value="NAD(P)-binding Rossmann-fold domains"/>
    <property type="match status" value="1"/>
</dbReference>
<dbReference type="InterPro" id="IPR052711">
    <property type="entry name" value="Zinc_ADH-like"/>
</dbReference>
<keyword evidence="3" id="KW-1185">Reference proteome</keyword>
<feature type="domain" description="Enoyl reductase (ER)" evidence="1">
    <location>
        <begin position="15"/>
        <end position="339"/>
    </location>
</feature>